<dbReference type="Gene3D" id="1.20.5.190">
    <property type="match status" value="1"/>
</dbReference>
<dbReference type="HOGENOM" id="CLU_517420_0_0_1"/>
<dbReference type="PaxDb" id="2903-EOD18141"/>
<dbReference type="SMART" id="SM00228">
    <property type="entry name" value="PDZ"/>
    <property type="match status" value="1"/>
</dbReference>
<dbReference type="InterPro" id="IPR036034">
    <property type="entry name" value="PDZ_sf"/>
</dbReference>
<dbReference type="RefSeq" id="XP_005770570.1">
    <property type="nucleotide sequence ID" value="XM_005770513.1"/>
</dbReference>
<evidence type="ECO:0000313" key="4">
    <source>
        <dbReference type="Proteomes" id="UP000013827"/>
    </source>
</evidence>
<dbReference type="GeneID" id="19046142"/>
<keyword evidence="4" id="KW-1185">Reference proteome</keyword>
<dbReference type="SUPFAM" id="SSF52540">
    <property type="entry name" value="P-loop containing nucleoside triphosphate hydrolases"/>
    <property type="match status" value="1"/>
</dbReference>
<accession>A0A0D3J3Q6</accession>
<reference evidence="3" key="2">
    <citation type="submission" date="2024-10" db="UniProtKB">
        <authorList>
            <consortium name="EnsemblProtists"/>
        </authorList>
    </citation>
    <scope>IDENTIFICATION</scope>
</reference>
<feature type="compositionally biased region" description="Low complexity" evidence="1">
    <location>
        <begin position="1"/>
        <end position="14"/>
    </location>
</feature>
<dbReference type="KEGG" id="ehx:EMIHUDRAFT_432282"/>
<dbReference type="SUPFAM" id="SSF50156">
    <property type="entry name" value="PDZ domain-like"/>
    <property type="match status" value="1"/>
</dbReference>
<evidence type="ECO:0000256" key="1">
    <source>
        <dbReference type="SAM" id="MobiDB-lite"/>
    </source>
</evidence>
<feature type="region of interest" description="Disordered" evidence="1">
    <location>
        <begin position="1"/>
        <end position="22"/>
    </location>
</feature>
<dbReference type="InterPro" id="IPR027417">
    <property type="entry name" value="P-loop_NTPase"/>
</dbReference>
<evidence type="ECO:0000259" key="2">
    <source>
        <dbReference type="PROSITE" id="PS50106"/>
    </source>
</evidence>
<dbReference type="PROSITE" id="PS50096">
    <property type="entry name" value="IQ"/>
    <property type="match status" value="1"/>
</dbReference>
<dbReference type="Gene3D" id="2.30.42.10">
    <property type="match status" value="1"/>
</dbReference>
<name>A0A0D3J3Q6_EMIH1</name>
<dbReference type="Pfam" id="PF00595">
    <property type="entry name" value="PDZ"/>
    <property type="match status" value="1"/>
</dbReference>
<feature type="domain" description="PDZ" evidence="2">
    <location>
        <begin position="23"/>
        <end position="115"/>
    </location>
</feature>
<proteinExistence type="predicted"/>
<reference evidence="4" key="1">
    <citation type="journal article" date="2013" name="Nature">
        <title>Pan genome of the phytoplankton Emiliania underpins its global distribution.</title>
        <authorList>
            <person name="Read B.A."/>
            <person name="Kegel J."/>
            <person name="Klute M.J."/>
            <person name="Kuo A."/>
            <person name="Lefebvre S.C."/>
            <person name="Maumus F."/>
            <person name="Mayer C."/>
            <person name="Miller J."/>
            <person name="Monier A."/>
            <person name="Salamov A."/>
            <person name="Young J."/>
            <person name="Aguilar M."/>
            <person name="Claverie J.M."/>
            <person name="Frickenhaus S."/>
            <person name="Gonzalez K."/>
            <person name="Herman E.K."/>
            <person name="Lin Y.C."/>
            <person name="Napier J."/>
            <person name="Ogata H."/>
            <person name="Sarno A.F."/>
            <person name="Shmutz J."/>
            <person name="Schroeder D."/>
            <person name="de Vargas C."/>
            <person name="Verret F."/>
            <person name="von Dassow P."/>
            <person name="Valentin K."/>
            <person name="Van de Peer Y."/>
            <person name="Wheeler G."/>
            <person name="Dacks J.B."/>
            <person name="Delwiche C.F."/>
            <person name="Dyhrman S.T."/>
            <person name="Glockner G."/>
            <person name="John U."/>
            <person name="Richards T."/>
            <person name="Worden A.Z."/>
            <person name="Zhang X."/>
            <person name="Grigoriev I.V."/>
            <person name="Allen A.E."/>
            <person name="Bidle K."/>
            <person name="Borodovsky M."/>
            <person name="Bowler C."/>
            <person name="Brownlee C."/>
            <person name="Cock J.M."/>
            <person name="Elias M."/>
            <person name="Gladyshev V.N."/>
            <person name="Groth M."/>
            <person name="Guda C."/>
            <person name="Hadaegh A."/>
            <person name="Iglesias-Rodriguez M.D."/>
            <person name="Jenkins J."/>
            <person name="Jones B.M."/>
            <person name="Lawson T."/>
            <person name="Leese F."/>
            <person name="Lindquist E."/>
            <person name="Lobanov A."/>
            <person name="Lomsadze A."/>
            <person name="Malik S.B."/>
            <person name="Marsh M.E."/>
            <person name="Mackinder L."/>
            <person name="Mock T."/>
            <person name="Mueller-Roeber B."/>
            <person name="Pagarete A."/>
            <person name="Parker M."/>
            <person name="Probert I."/>
            <person name="Quesneville H."/>
            <person name="Raines C."/>
            <person name="Rensing S.A."/>
            <person name="Riano-Pachon D.M."/>
            <person name="Richier S."/>
            <person name="Rokitta S."/>
            <person name="Shiraiwa Y."/>
            <person name="Soanes D.M."/>
            <person name="van der Giezen M."/>
            <person name="Wahlund T.M."/>
            <person name="Williams B."/>
            <person name="Wilson W."/>
            <person name="Wolfe G."/>
            <person name="Wurch L.L."/>
        </authorList>
    </citation>
    <scope>NUCLEOTIDE SEQUENCE</scope>
</reference>
<dbReference type="AlphaFoldDB" id="A0A0D3J3Q6"/>
<protein>
    <recommendedName>
        <fullName evidence="2">PDZ domain-containing protein</fullName>
    </recommendedName>
</protein>
<sequence>MDDPPAEAAGAAEGRGPRVGEMSVRLCRDQSGQHKGQKYPGLFLLKLTGNPKHRGGLTVAELRKSSAQDERKKIRVDDRVTQINGAPVGTFQSLEAVKEYIRTQETLMLHVERREVQLRQRGIRREARNHLEGVLFQQPQLAALVAHVPAAMPADWYDTLDVRVHTLSLLATAAGAAAAEAAARIAANDDRARSEIRSEDVDALWRSSYDERVAREAAGVVDGTRKVWIRLQMVESGDSKETEGQPPIFDPSGIVHFRSSEVLRLRINPLGDTLRVCLMQRPGLLPRELASCELVPKALDSGKPSGERRVVDLPHLQLKLPISEDLVGVCHISARHATTSAIGRDTATRRLQATLRVVRPRTEFLRTRRLVCAIQAHWRGVTARRVAARYRMSGVNAAAKRIQALVRGRSARCVKKQLRDALLGGLPPLEVRLLLEPLLVVDVLTERLPAAMRSLAQWTLVLDPPARALHWRYPAPQAAALQAHAKLDQASRAAAASLGRARDRIAAQAGRGAARAAHTFHYRCRRI</sequence>
<organism evidence="3 4">
    <name type="scientific">Emiliania huxleyi (strain CCMP1516)</name>
    <dbReference type="NCBI Taxonomy" id="280463"/>
    <lineage>
        <taxon>Eukaryota</taxon>
        <taxon>Haptista</taxon>
        <taxon>Haptophyta</taxon>
        <taxon>Prymnesiophyceae</taxon>
        <taxon>Isochrysidales</taxon>
        <taxon>Noelaerhabdaceae</taxon>
        <taxon>Emiliania</taxon>
    </lineage>
</organism>
<dbReference type="InterPro" id="IPR001478">
    <property type="entry name" value="PDZ"/>
</dbReference>
<dbReference type="PROSITE" id="PS50106">
    <property type="entry name" value="PDZ"/>
    <property type="match status" value="1"/>
</dbReference>
<dbReference type="EnsemblProtists" id="EOD18141">
    <property type="protein sequence ID" value="EOD18141"/>
    <property type="gene ID" value="EMIHUDRAFT_432282"/>
</dbReference>
<evidence type="ECO:0000313" key="3">
    <source>
        <dbReference type="EnsemblProtists" id="EOD18141"/>
    </source>
</evidence>
<dbReference type="Proteomes" id="UP000013827">
    <property type="component" value="Unassembled WGS sequence"/>
</dbReference>